<accession>A0A392W0S7</accession>
<organism evidence="1 2">
    <name type="scientific">Trifolium medium</name>
    <dbReference type="NCBI Taxonomy" id="97028"/>
    <lineage>
        <taxon>Eukaryota</taxon>
        <taxon>Viridiplantae</taxon>
        <taxon>Streptophyta</taxon>
        <taxon>Embryophyta</taxon>
        <taxon>Tracheophyta</taxon>
        <taxon>Spermatophyta</taxon>
        <taxon>Magnoliopsida</taxon>
        <taxon>eudicotyledons</taxon>
        <taxon>Gunneridae</taxon>
        <taxon>Pentapetalae</taxon>
        <taxon>rosids</taxon>
        <taxon>fabids</taxon>
        <taxon>Fabales</taxon>
        <taxon>Fabaceae</taxon>
        <taxon>Papilionoideae</taxon>
        <taxon>50 kb inversion clade</taxon>
        <taxon>NPAAA clade</taxon>
        <taxon>Hologalegina</taxon>
        <taxon>IRL clade</taxon>
        <taxon>Trifolieae</taxon>
        <taxon>Trifolium</taxon>
    </lineage>
</organism>
<feature type="non-terminal residue" evidence="1">
    <location>
        <position position="57"/>
    </location>
</feature>
<evidence type="ECO:0000313" key="1">
    <source>
        <dbReference type="EMBL" id="MCI94238.1"/>
    </source>
</evidence>
<name>A0A392W0S7_9FABA</name>
<evidence type="ECO:0000313" key="2">
    <source>
        <dbReference type="Proteomes" id="UP000265520"/>
    </source>
</evidence>
<reference evidence="1 2" key="1">
    <citation type="journal article" date="2018" name="Front. Plant Sci.">
        <title>Red Clover (Trifolium pratense) and Zigzag Clover (T. medium) - A Picture of Genomic Similarities and Differences.</title>
        <authorList>
            <person name="Dluhosova J."/>
            <person name="Istvanek J."/>
            <person name="Nedelnik J."/>
            <person name="Repkova J."/>
        </authorList>
    </citation>
    <scope>NUCLEOTIDE SEQUENCE [LARGE SCALE GENOMIC DNA]</scope>
    <source>
        <strain evidence="2">cv. 10/8</strain>
        <tissue evidence="1">Leaf</tissue>
    </source>
</reference>
<protein>
    <submittedName>
        <fullName evidence="1">Uncharacterized protein</fullName>
    </submittedName>
</protein>
<keyword evidence="2" id="KW-1185">Reference proteome</keyword>
<proteinExistence type="predicted"/>
<dbReference type="Proteomes" id="UP000265520">
    <property type="component" value="Unassembled WGS sequence"/>
</dbReference>
<dbReference type="AlphaFoldDB" id="A0A392W0S7"/>
<feature type="non-terminal residue" evidence="1">
    <location>
        <position position="1"/>
    </location>
</feature>
<dbReference type="EMBL" id="LXQA011351067">
    <property type="protein sequence ID" value="MCI94238.1"/>
    <property type="molecule type" value="Genomic_DNA"/>
</dbReference>
<sequence length="57" mass="6147">TIGSVKRKFEELINASSGQSATPDKPKKGFVPLSFYLEELPGGSANVQIPLLIRADM</sequence>
<comment type="caution">
    <text evidence="1">The sequence shown here is derived from an EMBL/GenBank/DDBJ whole genome shotgun (WGS) entry which is preliminary data.</text>
</comment>